<dbReference type="PRINTS" id="PR00730">
    <property type="entry name" value="THERMOLYSIN"/>
</dbReference>
<feature type="domain" description="PepSY" evidence="14">
    <location>
        <begin position="161"/>
        <end position="232"/>
    </location>
</feature>
<evidence type="ECO:0000256" key="5">
    <source>
        <dbReference type="ARBA" id="ARBA00022729"/>
    </source>
</evidence>
<proteinExistence type="inferred from homology"/>
<feature type="compositionally biased region" description="Polar residues" evidence="11">
    <location>
        <begin position="34"/>
        <end position="44"/>
    </location>
</feature>
<dbReference type="InterPro" id="IPR025711">
    <property type="entry name" value="PepSY"/>
</dbReference>
<evidence type="ECO:0000313" key="17">
    <source>
        <dbReference type="Proteomes" id="UP000664052"/>
    </source>
</evidence>
<evidence type="ECO:0000256" key="8">
    <source>
        <dbReference type="ARBA" id="ARBA00023049"/>
    </source>
</evidence>
<feature type="domain" description="Peptidase M4 C-terminal" evidence="13">
    <location>
        <begin position="437"/>
        <end position="606"/>
    </location>
</feature>
<feature type="region of interest" description="Disordered" evidence="11">
    <location>
        <begin position="251"/>
        <end position="291"/>
    </location>
</feature>
<gene>
    <name evidence="16" type="ORF">JYK02_15470</name>
</gene>
<evidence type="ECO:0000256" key="4">
    <source>
        <dbReference type="ARBA" id="ARBA00022723"/>
    </source>
</evidence>
<feature type="region of interest" description="Disordered" evidence="11">
    <location>
        <begin position="1"/>
        <end position="44"/>
    </location>
</feature>
<dbReference type="PANTHER" id="PTHR33794:SF1">
    <property type="entry name" value="BACILLOLYSIN"/>
    <property type="match status" value="1"/>
</dbReference>
<dbReference type="InterPro" id="IPR050728">
    <property type="entry name" value="Zinc_Metalloprotease_M4"/>
</dbReference>
<comment type="cofactor">
    <cofactor evidence="1 10">
        <name>Zn(2+)</name>
        <dbReference type="ChEBI" id="CHEBI:29105"/>
    </cofactor>
</comment>
<feature type="compositionally biased region" description="Polar residues" evidence="11">
    <location>
        <begin position="13"/>
        <end position="27"/>
    </location>
</feature>
<feature type="compositionally biased region" description="Low complexity" evidence="11">
    <location>
        <begin position="251"/>
        <end position="268"/>
    </location>
</feature>
<keyword evidence="9" id="KW-0865">Zymogen</keyword>
<dbReference type="InterPro" id="IPR001570">
    <property type="entry name" value="Peptidase_M4_C_domain"/>
</dbReference>
<reference evidence="16 17" key="1">
    <citation type="submission" date="2021-02" db="EMBL/GenBank/DDBJ databases">
        <title>De Novo genome assembly of isolated myxobacteria.</title>
        <authorList>
            <person name="Stevens D.C."/>
        </authorList>
    </citation>
    <scope>NUCLEOTIDE SEQUENCE [LARGE SCALE GENOMIC DNA]</scope>
    <source>
        <strain evidence="16 17">ATCC 29039</strain>
    </source>
</reference>
<dbReference type="Pfam" id="PF07504">
    <property type="entry name" value="FTP"/>
    <property type="match status" value="1"/>
</dbReference>
<comment type="similarity">
    <text evidence="2 10">Belongs to the peptidase M4 family.</text>
</comment>
<dbReference type="Gene3D" id="3.10.450.490">
    <property type="match status" value="1"/>
</dbReference>
<evidence type="ECO:0000259" key="13">
    <source>
        <dbReference type="Pfam" id="PF02868"/>
    </source>
</evidence>
<dbReference type="InterPro" id="IPR011096">
    <property type="entry name" value="FTP_domain"/>
</dbReference>
<name>A0ABS3DB60_9BACT</name>
<evidence type="ECO:0000256" key="6">
    <source>
        <dbReference type="ARBA" id="ARBA00022801"/>
    </source>
</evidence>
<dbReference type="InterPro" id="IPR013856">
    <property type="entry name" value="Peptidase_M4_domain"/>
</dbReference>
<keyword evidence="10" id="KW-0964">Secreted</keyword>
<dbReference type="RefSeq" id="WP_207051793.1">
    <property type="nucleotide sequence ID" value="NZ_JAFIMU010000007.1"/>
</dbReference>
<dbReference type="InterPro" id="IPR023612">
    <property type="entry name" value="Peptidase_M4"/>
</dbReference>
<evidence type="ECO:0000256" key="11">
    <source>
        <dbReference type="SAM" id="MobiDB-lite"/>
    </source>
</evidence>
<evidence type="ECO:0000259" key="12">
    <source>
        <dbReference type="Pfam" id="PF01447"/>
    </source>
</evidence>
<dbReference type="EMBL" id="JAFIMU010000007">
    <property type="protein sequence ID" value="MBN8228908.1"/>
    <property type="molecule type" value="Genomic_DNA"/>
</dbReference>
<dbReference type="Pfam" id="PF01447">
    <property type="entry name" value="Peptidase_M4"/>
    <property type="match status" value="1"/>
</dbReference>
<organism evidence="16 17">
    <name type="scientific">Corallococcus macrosporus</name>
    <dbReference type="NCBI Taxonomy" id="35"/>
    <lineage>
        <taxon>Bacteria</taxon>
        <taxon>Pseudomonadati</taxon>
        <taxon>Myxococcota</taxon>
        <taxon>Myxococcia</taxon>
        <taxon>Myxococcales</taxon>
        <taxon>Cystobacterineae</taxon>
        <taxon>Myxococcaceae</taxon>
        <taxon>Corallococcus</taxon>
    </lineage>
</organism>
<keyword evidence="17" id="KW-1185">Reference proteome</keyword>
<dbReference type="PANTHER" id="PTHR33794">
    <property type="entry name" value="BACILLOLYSIN"/>
    <property type="match status" value="1"/>
</dbReference>
<accession>A0ABS3DB60</accession>
<dbReference type="EC" id="3.4.24.-" evidence="10"/>
<dbReference type="Pfam" id="PF03413">
    <property type="entry name" value="PepSY"/>
    <property type="match status" value="1"/>
</dbReference>
<sequence length="608" mass="64667">MALRTDLSKPVVATQNRTDTKPVNTVKPQGPVGMSSQSSFSTGAPSKAKATVALNGVGQKLTPGPVDLASPQAQRAVQQTVAYVNQKNPQLTGITGGTSFAPRTVERDQLGMTHVRMDRMHEGVKVAGEQIIGHLDAQGQFDSLTGDVTNIPAGLGKAPTKLSAKDALAVAQKDFNGETSKAPTSEKVIVKGKDGQYHAAYHVTLTDTSLSNGKDPRSMNYFIDANTGESLKQFNTIRQCCTGGAAHAAHTQGAKAQTPTTPGKTPTTPTTPTPPTKPGTGTARVADDQTMYSGKVDLQTTKNKDGTYSLEDKTRGKGIVTYDAKNKPEASGATAITDKNDVWGEKTDPSRAAAAVDAHYGAAMTYDFYKDILGRDSIDGKGEKLVSYVHTDVNLVNAFWDGEKMQYGDGDGNDSGPLTTLDIAGHEISHGLTERTAGLEYEGESGGLNESFSDIMGTGVEWYVSQKNQGVKFDWAVGEDAWTPKNGDNTDALRYMNDPTSDGYSIDNYKNFPKMTEVHGSSGIANNAFFLLTEGGKNKTSGIEVKDGIGMEKSLKVFGRALTTYMTPQTNFSQARAATLKAATDLYGKDSVEVKKVAEAWTAVGVTK</sequence>
<keyword evidence="6 10" id="KW-0378">Hydrolase</keyword>
<comment type="subcellular location">
    <subcellularLocation>
        <location evidence="10">Secreted</location>
    </subcellularLocation>
</comment>
<keyword evidence="4" id="KW-0479">Metal-binding</keyword>
<comment type="caution">
    <text evidence="16">The sequence shown here is derived from an EMBL/GenBank/DDBJ whole genome shotgun (WGS) entry which is preliminary data.</text>
</comment>
<dbReference type="Pfam" id="PF02868">
    <property type="entry name" value="Peptidase_M4_C"/>
    <property type="match status" value="1"/>
</dbReference>
<evidence type="ECO:0000256" key="10">
    <source>
        <dbReference type="RuleBase" id="RU366073"/>
    </source>
</evidence>
<keyword evidence="5" id="KW-0732">Signal</keyword>
<evidence type="ECO:0000256" key="3">
    <source>
        <dbReference type="ARBA" id="ARBA00022670"/>
    </source>
</evidence>
<evidence type="ECO:0000256" key="1">
    <source>
        <dbReference type="ARBA" id="ARBA00001947"/>
    </source>
</evidence>
<dbReference type="Proteomes" id="UP000664052">
    <property type="component" value="Unassembled WGS sequence"/>
</dbReference>
<dbReference type="Gene3D" id="1.10.390.10">
    <property type="entry name" value="Neutral Protease Domain 2"/>
    <property type="match status" value="1"/>
</dbReference>
<keyword evidence="8 10" id="KW-0482">Metalloprotease</keyword>
<feature type="domain" description="Peptidase M4" evidence="12">
    <location>
        <begin position="289"/>
        <end position="434"/>
    </location>
</feature>
<feature type="domain" description="FTP" evidence="15">
    <location>
        <begin position="99"/>
        <end position="148"/>
    </location>
</feature>
<evidence type="ECO:0000259" key="15">
    <source>
        <dbReference type="Pfam" id="PF07504"/>
    </source>
</evidence>
<comment type="function">
    <text evidence="10">Extracellular zinc metalloprotease.</text>
</comment>
<evidence type="ECO:0000256" key="2">
    <source>
        <dbReference type="ARBA" id="ARBA00009388"/>
    </source>
</evidence>
<evidence type="ECO:0000259" key="14">
    <source>
        <dbReference type="Pfam" id="PF03413"/>
    </source>
</evidence>
<dbReference type="InterPro" id="IPR027268">
    <property type="entry name" value="Peptidase_M4/M1_CTD_sf"/>
</dbReference>
<dbReference type="Gene3D" id="3.10.170.10">
    <property type="match status" value="1"/>
</dbReference>
<evidence type="ECO:0000256" key="7">
    <source>
        <dbReference type="ARBA" id="ARBA00022833"/>
    </source>
</evidence>
<keyword evidence="7 10" id="KW-0862">Zinc</keyword>
<evidence type="ECO:0000256" key="9">
    <source>
        <dbReference type="ARBA" id="ARBA00023145"/>
    </source>
</evidence>
<dbReference type="CDD" id="cd09597">
    <property type="entry name" value="M4_TLP"/>
    <property type="match status" value="1"/>
</dbReference>
<evidence type="ECO:0000313" key="16">
    <source>
        <dbReference type="EMBL" id="MBN8228908.1"/>
    </source>
</evidence>
<protein>
    <recommendedName>
        <fullName evidence="10">Neutral metalloproteinase</fullName>
        <ecNumber evidence="10">3.4.24.-</ecNumber>
    </recommendedName>
</protein>
<dbReference type="Gene3D" id="3.10.450.40">
    <property type="match status" value="1"/>
</dbReference>
<keyword evidence="3 10" id="KW-0645">Protease</keyword>
<dbReference type="SUPFAM" id="SSF55486">
    <property type="entry name" value="Metalloproteases ('zincins'), catalytic domain"/>
    <property type="match status" value="1"/>
</dbReference>